<feature type="region of interest" description="Disordered" evidence="1">
    <location>
        <begin position="1"/>
        <end position="42"/>
    </location>
</feature>
<proteinExistence type="predicted"/>
<dbReference type="AlphaFoldDB" id="A0A382MNU3"/>
<feature type="non-terminal residue" evidence="2">
    <location>
        <position position="1"/>
    </location>
</feature>
<feature type="compositionally biased region" description="Low complexity" evidence="1">
    <location>
        <begin position="14"/>
        <end position="36"/>
    </location>
</feature>
<organism evidence="2">
    <name type="scientific">marine metagenome</name>
    <dbReference type="NCBI Taxonomy" id="408172"/>
    <lineage>
        <taxon>unclassified sequences</taxon>
        <taxon>metagenomes</taxon>
        <taxon>ecological metagenomes</taxon>
    </lineage>
</organism>
<name>A0A382MNU3_9ZZZZ</name>
<dbReference type="EMBL" id="UINC01094311">
    <property type="protein sequence ID" value="SVC49447.1"/>
    <property type="molecule type" value="Genomic_DNA"/>
</dbReference>
<accession>A0A382MNU3</accession>
<protein>
    <submittedName>
        <fullName evidence="2">Uncharacterized protein</fullName>
    </submittedName>
</protein>
<reference evidence="2" key="1">
    <citation type="submission" date="2018-05" db="EMBL/GenBank/DDBJ databases">
        <authorList>
            <person name="Lanie J.A."/>
            <person name="Ng W.-L."/>
            <person name="Kazmierczak K.M."/>
            <person name="Andrzejewski T.M."/>
            <person name="Davidsen T.M."/>
            <person name="Wayne K.J."/>
            <person name="Tettelin H."/>
            <person name="Glass J.I."/>
            <person name="Rusch D."/>
            <person name="Podicherti R."/>
            <person name="Tsui H.-C.T."/>
            <person name="Winkler M.E."/>
        </authorList>
    </citation>
    <scope>NUCLEOTIDE SEQUENCE</scope>
</reference>
<feature type="non-terminal residue" evidence="2">
    <location>
        <position position="42"/>
    </location>
</feature>
<sequence>WPGRQASASRRRGSSGVRCTTSRNPMRPAYYSSARSSRSKKS</sequence>
<evidence type="ECO:0000256" key="1">
    <source>
        <dbReference type="SAM" id="MobiDB-lite"/>
    </source>
</evidence>
<evidence type="ECO:0000313" key="2">
    <source>
        <dbReference type="EMBL" id="SVC49447.1"/>
    </source>
</evidence>
<gene>
    <name evidence="2" type="ORF">METZ01_LOCUS302301</name>
</gene>